<evidence type="ECO:0000256" key="3">
    <source>
        <dbReference type="ARBA" id="ARBA00022679"/>
    </source>
</evidence>
<accession>A0A831LZW2</accession>
<dbReference type="SUPFAM" id="SSF53448">
    <property type="entry name" value="Nucleotide-diphospho-sugar transferases"/>
    <property type="match status" value="1"/>
</dbReference>
<name>A0A831LZW2_9BACT</name>
<dbReference type="InterPro" id="IPR001173">
    <property type="entry name" value="Glyco_trans_2-like"/>
</dbReference>
<feature type="non-terminal residue" evidence="5">
    <location>
        <position position="1"/>
    </location>
</feature>
<dbReference type="PANTHER" id="PTHR43179:SF12">
    <property type="entry name" value="GALACTOFURANOSYLTRANSFERASE GLFT2"/>
    <property type="match status" value="1"/>
</dbReference>
<dbReference type="Gene3D" id="3.90.550.60">
    <property type="match status" value="1"/>
</dbReference>
<keyword evidence="2" id="KW-0328">Glycosyltransferase</keyword>
<evidence type="ECO:0000313" key="5">
    <source>
        <dbReference type="EMBL" id="HDR52796.1"/>
    </source>
</evidence>
<keyword evidence="3" id="KW-0808">Transferase</keyword>
<comment type="caution">
    <text evidence="5">The sequence shown here is derived from an EMBL/GenBank/DDBJ whole genome shotgun (WGS) entry which is preliminary data.</text>
</comment>
<dbReference type="InterPro" id="IPR029044">
    <property type="entry name" value="Nucleotide-diphossugar_trans"/>
</dbReference>
<comment type="similarity">
    <text evidence="1">Belongs to the glycosyltransferase 2 family.</text>
</comment>
<evidence type="ECO:0000259" key="4">
    <source>
        <dbReference type="Pfam" id="PF00535"/>
    </source>
</evidence>
<organism evidence="5">
    <name type="scientific">Mariniphaga anaerophila</name>
    <dbReference type="NCBI Taxonomy" id="1484053"/>
    <lineage>
        <taxon>Bacteria</taxon>
        <taxon>Pseudomonadati</taxon>
        <taxon>Bacteroidota</taxon>
        <taxon>Bacteroidia</taxon>
        <taxon>Marinilabiliales</taxon>
        <taxon>Prolixibacteraceae</taxon>
        <taxon>Mariniphaga</taxon>
    </lineage>
</organism>
<sequence>HVIENSENLGGTGGFNTGLRYAFAQPEGKYDYLWLLDNDVQVHRNALTELVTLLETEPDAAVAGSTMMQLTTPWRINEMGAFVDLHRGRLLLNRHREDVPGLEGKTLEELHNMDIDLSDNLEDCRPSMDVEYIAAASLLIRSRIAREAGLWDDYFIHYDDVEWCLRIARMGHRILVSACSLIWHLPAEYKVPTWILYYDNRNVQYLLEKHAPENVRGLRRWIRKKSLYYMLLGKNDLARLHLEALEDYRQRKTGKKDIVLDGCYFPPAHVQELLHNDGVRRVLIPWTVDLVKSGLHDIVAAAMKKRSDLRVDCLVAPPFVEDGMKCLLDGTDSVQVSAGKGRRWFNYVKMYNHYDLVFQSDYQPILPLNLAAEKILYVNYEGVSLRHRPTTKNIVRSIRSIGANGAVMAVNGKI</sequence>
<gene>
    <name evidence="5" type="ORF">ENN90_14455</name>
</gene>
<reference evidence="5" key="1">
    <citation type="journal article" date="2020" name="mSystems">
        <title>Genome- and Community-Level Interaction Insights into Carbon Utilization and Element Cycling Functions of Hydrothermarchaeota in Hydrothermal Sediment.</title>
        <authorList>
            <person name="Zhou Z."/>
            <person name="Liu Y."/>
            <person name="Xu W."/>
            <person name="Pan J."/>
            <person name="Luo Z.H."/>
            <person name="Li M."/>
        </authorList>
    </citation>
    <scope>NUCLEOTIDE SEQUENCE [LARGE SCALE GENOMIC DNA]</scope>
    <source>
        <strain evidence="5">SpSt-1217</strain>
    </source>
</reference>
<dbReference type="EMBL" id="DSDK01000811">
    <property type="protein sequence ID" value="HDR52796.1"/>
    <property type="molecule type" value="Genomic_DNA"/>
</dbReference>
<evidence type="ECO:0000256" key="1">
    <source>
        <dbReference type="ARBA" id="ARBA00006739"/>
    </source>
</evidence>
<proteinExistence type="inferred from homology"/>
<dbReference type="GO" id="GO:0016757">
    <property type="term" value="F:glycosyltransferase activity"/>
    <property type="evidence" value="ECO:0007669"/>
    <property type="project" value="UniProtKB-KW"/>
</dbReference>
<dbReference type="AlphaFoldDB" id="A0A831LZW2"/>
<evidence type="ECO:0000256" key="2">
    <source>
        <dbReference type="ARBA" id="ARBA00022676"/>
    </source>
</evidence>
<feature type="domain" description="Glycosyltransferase 2-like" evidence="4">
    <location>
        <begin position="1"/>
        <end position="73"/>
    </location>
</feature>
<protein>
    <submittedName>
        <fullName evidence="5">Glycosyltransferase family 2 protein</fullName>
    </submittedName>
</protein>
<dbReference type="PANTHER" id="PTHR43179">
    <property type="entry name" value="RHAMNOSYLTRANSFERASE WBBL"/>
    <property type="match status" value="1"/>
</dbReference>
<dbReference type="Proteomes" id="UP000886047">
    <property type="component" value="Unassembled WGS sequence"/>
</dbReference>
<dbReference type="Pfam" id="PF00535">
    <property type="entry name" value="Glycos_transf_2"/>
    <property type="match status" value="1"/>
</dbReference>